<gene>
    <name evidence="1" type="ORF">PXEA_LOCUS14175</name>
</gene>
<organism evidence="1 2">
    <name type="scientific">Protopolystoma xenopodis</name>
    <dbReference type="NCBI Taxonomy" id="117903"/>
    <lineage>
        <taxon>Eukaryota</taxon>
        <taxon>Metazoa</taxon>
        <taxon>Spiralia</taxon>
        <taxon>Lophotrochozoa</taxon>
        <taxon>Platyhelminthes</taxon>
        <taxon>Monogenea</taxon>
        <taxon>Polyopisthocotylea</taxon>
        <taxon>Polystomatidea</taxon>
        <taxon>Polystomatidae</taxon>
        <taxon>Protopolystoma</taxon>
    </lineage>
</organism>
<dbReference type="AlphaFoldDB" id="A0A3S5A5X5"/>
<keyword evidence="2" id="KW-1185">Reference proteome</keyword>
<sequence>MSCSICFQSLKPFDPSNPIRPLVLENSAPKSNALDALDSTLASFASSLGGSAGATVGAVTWAAGRK</sequence>
<dbReference type="EMBL" id="CAAALY010047805">
    <property type="protein sequence ID" value="VEL20735.1"/>
    <property type="molecule type" value="Genomic_DNA"/>
</dbReference>
<comment type="caution">
    <text evidence="1">The sequence shown here is derived from an EMBL/GenBank/DDBJ whole genome shotgun (WGS) entry which is preliminary data.</text>
</comment>
<proteinExistence type="predicted"/>
<protein>
    <submittedName>
        <fullName evidence="1">Uncharacterized protein</fullName>
    </submittedName>
</protein>
<reference evidence="1" key="1">
    <citation type="submission" date="2018-11" db="EMBL/GenBank/DDBJ databases">
        <authorList>
            <consortium name="Pathogen Informatics"/>
        </authorList>
    </citation>
    <scope>NUCLEOTIDE SEQUENCE</scope>
</reference>
<name>A0A3S5A5X5_9PLAT</name>
<evidence type="ECO:0000313" key="2">
    <source>
        <dbReference type="Proteomes" id="UP000784294"/>
    </source>
</evidence>
<evidence type="ECO:0000313" key="1">
    <source>
        <dbReference type="EMBL" id="VEL20735.1"/>
    </source>
</evidence>
<dbReference type="Proteomes" id="UP000784294">
    <property type="component" value="Unassembled WGS sequence"/>
</dbReference>
<accession>A0A3S5A5X5</accession>